<dbReference type="EMBL" id="AUZY01008476">
    <property type="protein sequence ID" value="EQD45789.1"/>
    <property type="molecule type" value="Genomic_DNA"/>
</dbReference>
<dbReference type="NCBIfam" id="NF001126">
    <property type="entry name" value="PRK00139.1-4"/>
    <property type="match status" value="1"/>
</dbReference>
<reference evidence="4" key="1">
    <citation type="submission" date="2013-08" db="EMBL/GenBank/DDBJ databases">
        <authorList>
            <person name="Mendez C."/>
            <person name="Richter M."/>
            <person name="Ferrer M."/>
            <person name="Sanchez J."/>
        </authorList>
    </citation>
    <scope>NUCLEOTIDE SEQUENCE</scope>
</reference>
<dbReference type="InterPro" id="IPR013221">
    <property type="entry name" value="Mur_ligase_cen"/>
</dbReference>
<dbReference type="Gene3D" id="3.90.190.20">
    <property type="entry name" value="Mur ligase, C-terminal domain"/>
    <property type="match status" value="1"/>
</dbReference>
<feature type="domain" description="Mur ligase C-terminal" evidence="2">
    <location>
        <begin position="339"/>
        <end position="465"/>
    </location>
</feature>
<evidence type="ECO:0000313" key="4">
    <source>
        <dbReference type="EMBL" id="EQD45789.1"/>
    </source>
</evidence>
<feature type="domain" description="Mur ligase central" evidence="3">
    <location>
        <begin position="111"/>
        <end position="316"/>
    </location>
</feature>
<dbReference type="GO" id="GO:0008360">
    <property type="term" value="P:regulation of cell shape"/>
    <property type="evidence" value="ECO:0007669"/>
    <property type="project" value="InterPro"/>
</dbReference>
<dbReference type="InterPro" id="IPR004101">
    <property type="entry name" value="Mur_ligase_C"/>
</dbReference>
<dbReference type="GO" id="GO:0016881">
    <property type="term" value="F:acid-amino acid ligase activity"/>
    <property type="evidence" value="ECO:0007669"/>
    <property type="project" value="InterPro"/>
</dbReference>
<dbReference type="EC" id="6.3.2.-" evidence="4"/>
<gene>
    <name evidence="4" type="ORF">B1B_12902</name>
</gene>
<reference evidence="4" key="2">
    <citation type="journal article" date="2014" name="ISME J.">
        <title>Microbial stratification in low pH oxic and suboxic macroscopic growths along an acid mine drainage.</title>
        <authorList>
            <person name="Mendez-Garcia C."/>
            <person name="Mesa V."/>
            <person name="Sprenger R.R."/>
            <person name="Richter M."/>
            <person name="Diez M.S."/>
            <person name="Solano J."/>
            <person name="Bargiela R."/>
            <person name="Golyshina O.V."/>
            <person name="Manteca A."/>
            <person name="Ramos J.L."/>
            <person name="Gallego J.R."/>
            <person name="Llorente I."/>
            <person name="Martins Dos Santos V.A."/>
            <person name="Jensen O.N."/>
            <person name="Pelaez A.I."/>
            <person name="Sanchez J."/>
            <person name="Ferrer M."/>
        </authorList>
    </citation>
    <scope>NUCLEOTIDE SEQUENCE</scope>
</reference>
<comment type="similarity">
    <text evidence="1">Belongs to the MurCDEF family. MurE subfamily.</text>
</comment>
<dbReference type="AlphaFoldDB" id="T1AYR6"/>
<dbReference type="InterPro" id="IPR035911">
    <property type="entry name" value="MurE/MurF_N"/>
</dbReference>
<dbReference type="PANTHER" id="PTHR23135:SF4">
    <property type="entry name" value="UDP-N-ACETYLMURAMOYL-L-ALANYL-D-GLUTAMATE--2,6-DIAMINOPIMELATE LIGASE MURE HOMOLOG, CHLOROPLASTIC"/>
    <property type="match status" value="1"/>
</dbReference>
<name>T1AYR6_9ZZZZ</name>
<dbReference type="GO" id="GO:0005524">
    <property type="term" value="F:ATP binding"/>
    <property type="evidence" value="ECO:0007669"/>
    <property type="project" value="InterPro"/>
</dbReference>
<dbReference type="SUPFAM" id="SSF63418">
    <property type="entry name" value="MurE/MurF N-terminal domain"/>
    <property type="match status" value="1"/>
</dbReference>
<keyword evidence="4" id="KW-0436">Ligase</keyword>
<dbReference type="PANTHER" id="PTHR23135">
    <property type="entry name" value="MUR LIGASE FAMILY MEMBER"/>
    <property type="match status" value="1"/>
</dbReference>
<dbReference type="InterPro" id="IPR036565">
    <property type="entry name" value="Mur-like_cat_sf"/>
</dbReference>
<dbReference type="NCBIfam" id="TIGR01085">
    <property type="entry name" value="murE"/>
    <property type="match status" value="1"/>
</dbReference>
<evidence type="ECO:0000256" key="1">
    <source>
        <dbReference type="ARBA" id="ARBA00005898"/>
    </source>
</evidence>
<protein>
    <submittedName>
        <fullName evidence="4">Udp-n-acetylmuramoylalanyl-d-glutamate-2, 6-diaminopimelate ligase</fullName>
        <ecNumber evidence="4">6.3.2.-</ecNumber>
    </submittedName>
</protein>
<dbReference type="Gene3D" id="3.40.1390.10">
    <property type="entry name" value="MurE/MurF, N-terminal domain"/>
    <property type="match status" value="1"/>
</dbReference>
<evidence type="ECO:0000259" key="3">
    <source>
        <dbReference type="Pfam" id="PF08245"/>
    </source>
</evidence>
<dbReference type="Pfam" id="PF08245">
    <property type="entry name" value="Mur_ligase_M"/>
    <property type="match status" value="1"/>
</dbReference>
<dbReference type="GO" id="GO:0051301">
    <property type="term" value="P:cell division"/>
    <property type="evidence" value="ECO:0007669"/>
    <property type="project" value="InterPro"/>
</dbReference>
<dbReference type="InterPro" id="IPR036615">
    <property type="entry name" value="Mur_ligase_C_dom_sf"/>
</dbReference>
<dbReference type="HAMAP" id="MF_00208">
    <property type="entry name" value="MurE"/>
    <property type="match status" value="1"/>
</dbReference>
<comment type="caution">
    <text evidence="4">The sequence shown here is derived from an EMBL/GenBank/DDBJ whole genome shotgun (WGS) entry which is preliminary data.</text>
</comment>
<sequence>MTPRSSLAACLAGFATEPVPDEPVGSFVLDSHAVVPGSVFLAVQGTLRHGLEFLDEARRRGARMVVYEPGPGIQTPAGLPAVPVPGLRQHVGEIAARFYGHPSEYMTVYAVTGTNGKTSVAWFLTQALDHLGERTAYLGTLGAGFPGAITPQDRTTPDPIALQSQLAEWRVRGVTAVSLEASSHALDQGRLLGTRITLGLFSNLTHDHLDYHQDRTRYGNAKSRLFSDFALKGAVMNVRDPFGRDLAHRFSRDRALIRVAREPDPAWAAHLWIDAPVEHRPDGMRFRLWDRTGEIPVTTPLWGGFNLENLLLVAGALRYRGLDLRAIGSLLGQLRPPPGRFERFQAPGRPLVVVDYAHTPDALEQALETLGQAISGELTVVFGCGGERDAKKRPIMGAIAARHAQRIVLTDDNPRGEDPEQITDAIRAGIPDGVWVQVEHDRSRAIRLALETTDPEGSVLIAGKGHETTQVAGGIESPHSDRMVVADLLDVDAP</sequence>
<dbReference type="InterPro" id="IPR005761">
    <property type="entry name" value="UDP-N-AcMur-Glu-dNH2Pim_ligase"/>
</dbReference>
<organism evidence="4">
    <name type="scientific">mine drainage metagenome</name>
    <dbReference type="NCBI Taxonomy" id="410659"/>
    <lineage>
        <taxon>unclassified sequences</taxon>
        <taxon>metagenomes</taxon>
        <taxon>ecological metagenomes</taxon>
    </lineage>
</organism>
<dbReference type="SUPFAM" id="SSF53244">
    <property type="entry name" value="MurD-like peptide ligases, peptide-binding domain"/>
    <property type="match status" value="1"/>
</dbReference>
<dbReference type="GO" id="GO:0005737">
    <property type="term" value="C:cytoplasm"/>
    <property type="evidence" value="ECO:0007669"/>
    <property type="project" value="InterPro"/>
</dbReference>
<dbReference type="SUPFAM" id="SSF53623">
    <property type="entry name" value="MurD-like peptide ligases, catalytic domain"/>
    <property type="match status" value="1"/>
</dbReference>
<proteinExistence type="inferred from homology"/>
<dbReference type="Gene3D" id="3.40.1190.10">
    <property type="entry name" value="Mur-like, catalytic domain"/>
    <property type="match status" value="1"/>
</dbReference>
<evidence type="ECO:0000259" key="2">
    <source>
        <dbReference type="Pfam" id="PF02875"/>
    </source>
</evidence>
<dbReference type="Pfam" id="PF02875">
    <property type="entry name" value="Mur_ligase_C"/>
    <property type="match status" value="1"/>
</dbReference>
<accession>T1AYR6</accession>